<gene>
    <name evidence="3" type="ORF">KSP40_PGU002944</name>
</gene>
<dbReference type="InterPro" id="IPR037813">
    <property type="entry name" value="TAF2"/>
</dbReference>
<evidence type="ECO:0000313" key="3">
    <source>
        <dbReference type="EMBL" id="KAK8958875.1"/>
    </source>
</evidence>
<dbReference type="InterPro" id="IPR057991">
    <property type="entry name" value="TPR_TAF2_C"/>
</dbReference>
<organism evidence="3 4">
    <name type="scientific">Platanthera guangdongensis</name>
    <dbReference type="NCBI Taxonomy" id="2320717"/>
    <lineage>
        <taxon>Eukaryota</taxon>
        <taxon>Viridiplantae</taxon>
        <taxon>Streptophyta</taxon>
        <taxon>Embryophyta</taxon>
        <taxon>Tracheophyta</taxon>
        <taxon>Spermatophyta</taxon>
        <taxon>Magnoliopsida</taxon>
        <taxon>Liliopsida</taxon>
        <taxon>Asparagales</taxon>
        <taxon>Orchidaceae</taxon>
        <taxon>Orchidoideae</taxon>
        <taxon>Orchideae</taxon>
        <taxon>Orchidinae</taxon>
        <taxon>Platanthera</taxon>
    </lineage>
</organism>
<evidence type="ECO:0000313" key="4">
    <source>
        <dbReference type="Proteomes" id="UP001412067"/>
    </source>
</evidence>
<comment type="caution">
    <text evidence="3">The sequence shown here is derived from an EMBL/GenBank/DDBJ whole genome shotgun (WGS) entry which is preliminary data.</text>
</comment>
<reference evidence="3 4" key="1">
    <citation type="journal article" date="2022" name="Nat. Plants">
        <title>Genomes of leafy and leafless Platanthera orchids illuminate the evolution of mycoheterotrophy.</title>
        <authorList>
            <person name="Li M.H."/>
            <person name="Liu K.W."/>
            <person name="Li Z."/>
            <person name="Lu H.C."/>
            <person name="Ye Q.L."/>
            <person name="Zhang D."/>
            <person name="Wang J.Y."/>
            <person name="Li Y.F."/>
            <person name="Zhong Z.M."/>
            <person name="Liu X."/>
            <person name="Yu X."/>
            <person name="Liu D.K."/>
            <person name="Tu X.D."/>
            <person name="Liu B."/>
            <person name="Hao Y."/>
            <person name="Liao X.Y."/>
            <person name="Jiang Y.T."/>
            <person name="Sun W.H."/>
            <person name="Chen J."/>
            <person name="Chen Y.Q."/>
            <person name="Ai Y."/>
            <person name="Zhai J.W."/>
            <person name="Wu S.S."/>
            <person name="Zhou Z."/>
            <person name="Hsiao Y.Y."/>
            <person name="Wu W.L."/>
            <person name="Chen Y.Y."/>
            <person name="Lin Y.F."/>
            <person name="Hsu J.L."/>
            <person name="Li C.Y."/>
            <person name="Wang Z.W."/>
            <person name="Zhao X."/>
            <person name="Zhong W.Y."/>
            <person name="Ma X.K."/>
            <person name="Ma L."/>
            <person name="Huang J."/>
            <person name="Chen G.Z."/>
            <person name="Huang M.Z."/>
            <person name="Huang L."/>
            <person name="Peng D.H."/>
            <person name="Luo Y.B."/>
            <person name="Zou S.Q."/>
            <person name="Chen S.P."/>
            <person name="Lan S."/>
            <person name="Tsai W.C."/>
            <person name="Van de Peer Y."/>
            <person name="Liu Z.J."/>
        </authorList>
    </citation>
    <scope>NUCLEOTIDE SEQUENCE [LARGE SCALE GENOMIC DNA]</scope>
    <source>
        <strain evidence="3">Lor288</strain>
    </source>
</reference>
<feature type="compositionally biased region" description="Polar residues" evidence="1">
    <location>
        <begin position="483"/>
        <end position="496"/>
    </location>
</feature>
<evidence type="ECO:0000259" key="2">
    <source>
        <dbReference type="Pfam" id="PF25577"/>
    </source>
</evidence>
<dbReference type="EMBL" id="JBBWWR010000012">
    <property type="protein sequence ID" value="KAK8958875.1"/>
    <property type="molecule type" value="Genomic_DNA"/>
</dbReference>
<dbReference type="Proteomes" id="UP001412067">
    <property type="component" value="Unassembled WGS sequence"/>
</dbReference>
<evidence type="ECO:0000256" key="1">
    <source>
        <dbReference type="SAM" id="MobiDB-lite"/>
    </source>
</evidence>
<accession>A0ABR2M4Y4</accession>
<feature type="region of interest" description="Disordered" evidence="1">
    <location>
        <begin position="299"/>
        <end position="334"/>
    </location>
</feature>
<dbReference type="Pfam" id="PF25577">
    <property type="entry name" value="TPR_TAF2_C"/>
    <property type="match status" value="1"/>
</dbReference>
<keyword evidence="4" id="KW-1185">Reference proteome</keyword>
<dbReference type="PANTHER" id="PTHR15137">
    <property type="entry name" value="TRANSCRIPTION INITIATION FACTOR TFIID"/>
    <property type="match status" value="1"/>
</dbReference>
<feature type="compositionally biased region" description="Basic and acidic residues" evidence="1">
    <location>
        <begin position="434"/>
        <end position="459"/>
    </location>
</feature>
<sequence length="543" mass="60346">MVRTADNRSPREAVEFLLQLLKYNDNNGNPYSDVFWLNTLVQSIGELEFSKQSLSFLPSLLKCIDRLLQFDSLMPSYGSILTINCLHTLVQVALKMKDSVRIDRVCELIKPFRNVERSSWKVRIESSKALLDLEYNCKGLEAAICLFTKFIVEEPSLRGQTKLAVHLMQLCQIQSKSGCENLVSCSTLVALLRLLASKKAFNNVFFRHYLFCILQIIAGRSPTLHGFTKAVGNPATVVESFDEQPTKSASLKLKIARVQEVLSDTPNHSVDAPLVLEATKEADTISNRSEGRMNILKIRVKPPASSSKPGGVNPLPYQSRAAPTDADLGQSSSVSVDAPVKGAFELPCAGNQNVEEVNSSCGHEPHTQLANKNEATANSSNALGDGLSPASSRRDEGVFVQRSSCEQSVSTSKPDEVPPLTNHLDGKRKRKKEKDKEGRKKHVDKDGERRHYDDLEYSERKRRKNERKQMEKMMKLREEESRTSAAELQVTRNPSESAGYASVRDLKMLQASSVSVSKPAEAGTETILANKVTKIKIKIRTKV</sequence>
<name>A0ABR2M4Y4_9ASPA</name>
<proteinExistence type="predicted"/>
<protein>
    <recommendedName>
        <fullName evidence="2">Transcription initiation factor TFIID subunit 2 TPR repeats domain-containing protein</fullName>
    </recommendedName>
</protein>
<feature type="compositionally biased region" description="Polar residues" evidence="1">
    <location>
        <begin position="401"/>
        <end position="412"/>
    </location>
</feature>
<dbReference type="PANTHER" id="PTHR15137:SF9">
    <property type="entry name" value="TRANSCRIPTION INITIATION FACTOR TFIID SUBUNIT 2"/>
    <property type="match status" value="1"/>
</dbReference>
<feature type="compositionally biased region" description="Basic and acidic residues" evidence="1">
    <location>
        <begin position="467"/>
        <end position="482"/>
    </location>
</feature>
<feature type="domain" description="Transcription initiation factor TFIID subunit 2 TPR repeats" evidence="2">
    <location>
        <begin position="2"/>
        <end position="176"/>
    </location>
</feature>
<feature type="region of interest" description="Disordered" evidence="1">
    <location>
        <begin position="377"/>
        <end position="496"/>
    </location>
</feature>